<reference evidence="3" key="1">
    <citation type="journal article" date="2020" name="Fungal Divers.">
        <title>Resolving the Mortierellaceae phylogeny through synthesis of multi-gene phylogenetics and phylogenomics.</title>
        <authorList>
            <person name="Vandepol N."/>
            <person name="Liber J."/>
            <person name="Desiro A."/>
            <person name="Na H."/>
            <person name="Kennedy M."/>
            <person name="Barry K."/>
            <person name="Grigoriev I.V."/>
            <person name="Miller A.N."/>
            <person name="O'Donnell K."/>
            <person name="Stajich J.E."/>
            <person name="Bonito G."/>
        </authorList>
    </citation>
    <scope>NUCLEOTIDE SEQUENCE</scope>
    <source>
        <strain evidence="3">NVP60</strain>
    </source>
</reference>
<feature type="compositionally biased region" description="Polar residues" evidence="2">
    <location>
        <begin position="281"/>
        <end position="305"/>
    </location>
</feature>
<evidence type="ECO:0000313" key="3">
    <source>
        <dbReference type="EMBL" id="KAG0291853.1"/>
    </source>
</evidence>
<organism evidence="3 4">
    <name type="scientific">Linnemannia gamsii</name>
    <dbReference type="NCBI Taxonomy" id="64522"/>
    <lineage>
        <taxon>Eukaryota</taxon>
        <taxon>Fungi</taxon>
        <taxon>Fungi incertae sedis</taxon>
        <taxon>Mucoromycota</taxon>
        <taxon>Mortierellomycotina</taxon>
        <taxon>Mortierellomycetes</taxon>
        <taxon>Mortierellales</taxon>
        <taxon>Mortierellaceae</taxon>
        <taxon>Linnemannia</taxon>
    </lineage>
</organism>
<evidence type="ECO:0000256" key="2">
    <source>
        <dbReference type="SAM" id="MobiDB-lite"/>
    </source>
</evidence>
<feature type="region of interest" description="Disordered" evidence="2">
    <location>
        <begin position="185"/>
        <end position="361"/>
    </location>
</feature>
<keyword evidence="4" id="KW-1185">Reference proteome</keyword>
<dbReference type="AlphaFoldDB" id="A0A9P6QQH1"/>
<dbReference type="Proteomes" id="UP000823405">
    <property type="component" value="Unassembled WGS sequence"/>
</dbReference>
<feature type="compositionally biased region" description="Basic and acidic residues" evidence="2">
    <location>
        <begin position="194"/>
        <end position="279"/>
    </location>
</feature>
<evidence type="ECO:0000256" key="1">
    <source>
        <dbReference type="SAM" id="Coils"/>
    </source>
</evidence>
<protein>
    <submittedName>
        <fullName evidence="3">Uncharacterized protein</fullName>
    </submittedName>
</protein>
<dbReference type="EMBL" id="JAAAIN010002584">
    <property type="protein sequence ID" value="KAG0291853.1"/>
    <property type="molecule type" value="Genomic_DNA"/>
</dbReference>
<dbReference type="OrthoDB" id="4096268at2759"/>
<comment type="caution">
    <text evidence="3">The sequence shown here is derived from an EMBL/GenBank/DDBJ whole genome shotgun (WGS) entry which is preliminary data.</text>
</comment>
<name>A0A9P6QQH1_9FUNG</name>
<feature type="coiled-coil region" evidence="1">
    <location>
        <begin position="410"/>
        <end position="514"/>
    </location>
</feature>
<proteinExistence type="predicted"/>
<keyword evidence="1" id="KW-0175">Coiled coil</keyword>
<accession>A0A9P6QQH1</accession>
<feature type="non-terminal residue" evidence="3">
    <location>
        <position position="550"/>
    </location>
</feature>
<evidence type="ECO:0000313" key="4">
    <source>
        <dbReference type="Proteomes" id="UP000823405"/>
    </source>
</evidence>
<sequence>GSQGPSQLEVRPVSAYLTAAHFEQYFRDPPFAAELEDPLRRETAVAAFIEQESQRASPPVRSNYRKLVFTSGNFNQPRIFMAALFLQEYVTLMGKSSDPNCTFSVTKTSNGRLFQILATNLGCQFPEWFKGVTAMSIFGVYWMLVSKAQELERFQASATENRRAGWTPTRMSRIAIDLLEFERESQKRLQGRSNGERTGEAARSQRPEAHQLPERRVDDGSLWKHMPEGTVEREEGEARRFKRETTSKAESEGEEEGQREMDKENVLESESIAKPEFKDNNLPSNNTTVNGRTRAITQASNTDSPSSPPRNHTAYIRADSAGSSDTGIGGYMVHKQSCQQPQHAERTNGGQDVGEGSVATSSGKVKATTMVTTKGLLDIVAAQAQTIQDLMCDEVRLEEFQKIKDSTDVIAGLKETVAGLTEETRKLKQESVGIKVENEGLKEKVAGLAEETRKLKQKSVGIKVENEGLKEKVAGLAEETRELKQESVGIKVENEALKKETVALKEKNTGMKEEISHLRSQDALGGGWPSKWMASLLSLRTSFSRWWTNR</sequence>
<gene>
    <name evidence="3" type="ORF">BGZ97_005770</name>
</gene>